<dbReference type="PANTHER" id="PTHR32309">
    <property type="entry name" value="TYROSINE-PROTEIN KINASE"/>
    <property type="match status" value="1"/>
</dbReference>
<feature type="transmembrane region" description="Helical" evidence="1">
    <location>
        <begin position="251"/>
        <end position="276"/>
    </location>
</feature>
<sequence>MPLGALLRALWRRRLALLLATSLLYAAGAAGILLWPSAYLAQATVAPAETTGIATSSLLSPVPLIGGGGGLLDSGPAGNFAVYLGALRSPEAAALLARETPLLAGLAERRAAGLGGWVRRTFDLRLEADADDALDWLERNLAATQSLGSVTWTVTLSWPERAAALDMLRRLHAYAEGKVRADLAQLARGRIAAIGRRLGRESDVYLRNTLYDLLGQSQRVELVAEADEAVAARLVAAPAVELRPSLPNRPLLLVLLAVAAPMAVLLAAACLILAAAAEAPARLPEPVA</sequence>
<dbReference type="EMBL" id="JALPRX010000159">
    <property type="protein sequence ID" value="MCK8787958.1"/>
    <property type="molecule type" value="Genomic_DNA"/>
</dbReference>
<dbReference type="RefSeq" id="WP_248670002.1">
    <property type="nucleotide sequence ID" value="NZ_JALPRX010000159.1"/>
</dbReference>
<dbReference type="AlphaFoldDB" id="A0A9X1YFK5"/>
<comment type="caution">
    <text evidence="2">The sequence shown here is derived from an EMBL/GenBank/DDBJ whole genome shotgun (WGS) entry which is preliminary data.</text>
</comment>
<gene>
    <name evidence="2" type="ORF">M0638_26745</name>
</gene>
<protein>
    <recommendedName>
        <fullName evidence="4">Polysaccharide chain length determinant N-terminal domain-containing protein</fullName>
    </recommendedName>
</protein>
<accession>A0A9X1YFK5</accession>
<evidence type="ECO:0008006" key="4">
    <source>
        <dbReference type="Google" id="ProtNLM"/>
    </source>
</evidence>
<evidence type="ECO:0000256" key="1">
    <source>
        <dbReference type="SAM" id="Phobius"/>
    </source>
</evidence>
<keyword evidence="3" id="KW-1185">Reference proteome</keyword>
<organism evidence="2 3">
    <name type="scientific">Roseomonas acroporae</name>
    <dbReference type="NCBI Taxonomy" id="2937791"/>
    <lineage>
        <taxon>Bacteria</taxon>
        <taxon>Pseudomonadati</taxon>
        <taxon>Pseudomonadota</taxon>
        <taxon>Alphaproteobacteria</taxon>
        <taxon>Acetobacterales</taxon>
        <taxon>Roseomonadaceae</taxon>
        <taxon>Roseomonas</taxon>
    </lineage>
</organism>
<dbReference type="Proteomes" id="UP001139516">
    <property type="component" value="Unassembled WGS sequence"/>
</dbReference>
<keyword evidence="1" id="KW-0472">Membrane</keyword>
<evidence type="ECO:0000313" key="2">
    <source>
        <dbReference type="EMBL" id="MCK8787958.1"/>
    </source>
</evidence>
<proteinExistence type="predicted"/>
<name>A0A9X1YFK5_9PROT</name>
<keyword evidence="1" id="KW-0812">Transmembrane</keyword>
<dbReference type="PANTHER" id="PTHR32309:SF31">
    <property type="entry name" value="CAPSULAR EXOPOLYSACCHARIDE FAMILY"/>
    <property type="match status" value="1"/>
</dbReference>
<reference evidence="2" key="1">
    <citation type="submission" date="2022-04" db="EMBL/GenBank/DDBJ databases">
        <title>Roseomonas acroporae sp. nov., isolated from coral Acropora digitifera.</title>
        <authorList>
            <person name="Sun H."/>
        </authorList>
    </citation>
    <scope>NUCLEOTIDE SEQUENCE</scope>
    <source>
        <strain evidence="2">NAR14</strain>
    </source>
</reference>
<evidence type="ECO:0000313" key="3">
    <source>
        <dbReference type="Proteomes" id="UP001139516"/>
    </source>
</evidence>
<dbReference type="InterPro" id="IPR050445">
    <property type="entry name" value="Bact_polysacc_biosynth/exp"/>
</dbReference>
<keyword evidence="1" id="KW-1133">Transmembrane helix</keyword>